<reference evidence="3 4" key="1">
    <citation type="journal article" date="2019" name="Int. J. Syst. Evol. Microbiol.">
        <title>The Global Catalogue of Microorganisms (GCM) 10K type strain sequencing project: providing services to taxonomists for standard genome sequencing and annotation.</title>
        <authorList>
            <consortium name="The Broad Institute Genomics Platform"/>
            <consortium name="The Broad Institute Genome Sequencing Center for Infectious Disease"/>
            <person name="Wu L."/>
            <person name="Ma J."/>
        </authorList>
    </citation>
    <scope>NUCLEOTIDE SEQUENCE [LARGE SCALE GENOMIC DNA]</scope>
    <source>
        <strain evidence="3 4">CGMCC 1.12562</strain>
    </source>
</reference>
<gene>
    <name evidence="3" type="ORF">ACFOKC_00920</name>
</gene>
<keyword evidence="2" id="KW-0472">Membrane</keyword>
<dbReference type="Proteomes" id="UP001595660">
    <property type="component" value="Unassembled WGS sequence"/>
</dbReference>
<keyword evidence="4" id="KW-1185">Reference proteome</keyword>
<evidence type="ECO:0008006" key="5">
    <source>
        <dbReference type="Google" id="ProtNLM"/>
    </source>
</evidence>
<evidence type="ECO:0000313" key="4">
    <source>
        <dbReference type="Proteomes" id="UP001595660"/>
    </source>
</evidence>
<feature type="region of interest" description="Disordered" evidence="1">
    <location>
        <begin position="547"/>
        <end position="580"/>
    </location>
</feature>
<feature type="transmembrane region" description="Helical" evidence="2">
    <location>
        <begin position="206"/>
        <end position="224"/>
    </location>
</feature>
<keyword evidence="2" id="KW-0812">Transmembrane</keyword>
<feature type="transmembrane region" description="Helical" evidence="2">
    <location>
        <begin position="245"/>
        <end position="267"/>
    </location>
</feature>
<evidence type="ECO:0000256" key="2">
    <source>
        <dbReference type="SAM" id="Phobius"/>
    </source>
</evidence>
<dbReference type="EMBL" id="JBHRWN010000002">
    <property type="protein sequence ID" value="MFC3476277.1"/>
    <property type="molecule type" value="Genomic_DNA"/>
</dbReference>
<organism evidence="3 4">
    <name type="scientific">Halobacterium litoreum</name>
    <dbReference type="NCBI Taxonomy" id="2039234"/>
    <lineage>
        <taxon>Archaea</taxon>
        <taxon>Methanobacteriati</taxon>
        <taxon>Methanobacteriota</taxon>
        <taxon>Stenosarchaea group</taxon>
        <taxon>Halobacteria</taxon>
        <taxon>Halobacteriales</taxon>
        <taxon>Halobacteriaceae</taxon>
        <taxon>Halobacterium</taxon>
    </lineage>
</organism>
<evidence type="ECO:0000313" key="3">
    <source>
        <dbReference type="EMBL" id="MFC3476277.1"/>
    </source>
</evidence>
<comment type="caution">
    <text evidence="3">The sequence shown here is derived from an EMBL/GenBank/DDBJ whole genome shotgun (WGS) entry which is preliminary data.</text>
</comment>
<feature type="region of interest" description="Disordered" evidence="1">
    <location>
        <begin position="401"/>
        <end position="420"/>
    </location>
</feature>
<sequence>MTSRRAAIGVSVLVLLSVLAGVGAVAAQESPEGWEPPGQFPIEDLRQGGAQDPDAPDSARMLGNPVRGSAAWRYTPVSPLKQSTQYLDSGQLLQSDRMEFYSTAFGDAAGEYTLVLVYWNEESKRVNGTQVTYAADQSVQRITLDVEEGYATQEVELRSHYDSKKQVTAWLERDGEEVEGARWRFQHRSNPLTASPGYPINSKSDIWRWAAINIFLPGVPGILIGRRAAGHVLDRTIVGPQKGGFWWAIVLAGLLLVALAVGTWQTAAVLSRAPYVAGLFVAMFSFAAFLGFRDQEVERAEFNQKDLETVTSVSGEDSKRARHEDIQLLDIIRRDGKIYTPAPGLRPFFARYWADPAHVDETDLKTVNNTSGDVSKKYELDPQADDPLVRTPARLAFEPALTTDEEPEPVFEPEDDTESLSTPHQVVNSIAGGLGTLNLGFLGPAILGGALVYFGVKAWLGVPSIAALAGIMPAVVTGYTAHDGSLDIVEAPYHFSEARAILADERAQYDEASTFEQLQKQVAKMDMDGHERVLDVLESHWQNSSKLLDDMLGVEDPTDGDETSRERPRRPQRSREAGDD</sequence>
<dbReference type="AlphaFoldDB" id="A0ABD5NB14"/>
<feature type="transmembrane region" description="Helical" evidence="2">
    <location>
        <begin position="273"/>
        <end position="292"/>
    </location>
</feature>
<dbReference type="RefSeq" id="WP_232572595.1">
    <property type="nucleotide sequence ID" value="NZ_CP089466.1"/>
</dbReference>
<proteinExistence type="predicted"/>
<dbReference type="GeneID" id="69117813"/>
<keyword evidence="2" id="KW-1133">Transmembrane helix</keyword>
<feature type="compositionally biased region" description="Acidic residues" evidence="1">
    <location>
        <begin position="403"/>
        <end position="418"/>
    </location>
</feature>
<protein>
    <recommendedName>
        <fullName evidence="5">DUF2207 domain-containing protein</fullName>
    </recommendedName>
</protein>
<evidence type="ECO:0000256" key="1">
    <source>
        <dbReference type="SAM" id="MobiDB-lite"/>
    </source>
</evidence>
<accession>A0ABD5NB14</accession>
<feature type="compositionally biased region" description="Acidic residues" evidence="1">
    <location>
        <begin position="552"/>
        <end position="561"/>
    </location>
</feature>
<name>A0ABD5NB14_9EURY</name>